<name>A0AAV7PQL2_PLEWA</name>
<organism evidence="2 3">
    <name type="scientific">Pleurodeles waltl</name>
    <name type="common">Iberian ribbed newt</name>
    <dbReference type="NCBI Taxonomy" id="8319"/>
    <lineage>
        <taxon>Eukaryota</taxon>
        <taxon>Metazoa</taxon>
        <taxon>Chordata</taxon>
        <taxon>Craniata</taxon>
        <taxon>Vertebrata</taxon>
        <taxon>Euteleostomi</taxon>
        <taxon>Amphibia</taxon>
        <taxon>Batrachia</taxon>
        <taxon>Caudata</taxon>
        <taxon>Salamandroidea</taxon>
        <taxon>Salamandridae</taxon>
        <taxon>Pleurodelinae</taxon>
        <taxon>Pleurodeles</taxon>
    </lineage>
</organism>
<feature type="region of interest" description="Disordered" evidence="1">
    <location>
        <begin position="1"/>
        <end position="61"/>
    </location>
</feature>
<accession>A0AAV7PQL2</accession>
<comment type="caution">
    <text evidence="2">The sequence shown here is derived from an EMBL/GenBank/DDBJ whole genome shotgun (WGS) entry which is preliminary data.</text>
</comment>
<dbReference type="Proteomes" id="UP001066276">
    <property type="component" value="Chromosome 7"/>
</dbReference>
<keyword evidence="3" id="KW-1185">Reference proteome</keyword>
<dbReference type="AlphaFoldDB" id="A0AAV7PQL2"/>
<proteinExistence type="predicted"/>
<sequence length="206" mass="22696">MDFWVHEDAVSDSPQCASISSRLSRRPSRSFWPHGSRGSDPSESSLSDPKFQGFRTSSAPPHAPQGPLVLRFVSLLSLLGLKVLVPLVLLEGWRGGPHLHRSAALPQPRAAAAKGSLLRRGRHFRTRQPWSCRSIFGQNLPQSRGAVVPTRATCSPTTSLQFSRPPVVIMAGFMLRAWFVARERRPMRAAPSAPGHAPPLIWYLVV</sequence>
<dbReference type="EMBL" id="JANPWB010000011">
    <property type="protein sequence ID" value="KAJ1129622.1"/>
    <property type="molecule type" value="Genomic_DNA"/>
</dbReference>
<evidence type="ECO:0000313" key="2">
    <source>
        <dbReference type="EMBL" id="KAJ1129622.1"/>
    </source>
</evidence>
<evidence type="ECO:0000256" key="1">
    <source>
        <dbReference type="SAM" id="MobiDB-lite"/>
    </source>
</evidence>
<evidence type="ECO:0000313" key="3">
    <source>
        <dbReference type="Proteomes" id="UP001066276"/>
    </source>
</evidence>
<protein>
    <submittedName>
        <fullName evidence="2">Uncharacterized protein</fullName>
    </submittedName>
</protein>
<reference evidence="2" key="1">
    <citation type="journal article" date="2022" name="bioRxiv">
        <title>Sequencing and chromosome-scale assembly of the giantPleurodeles waltlgenome.</title>
        <authorList>
            <person name="Brown T."/>
            <person name="Elewa A."/>
            <person name="Iarovenko S."/>
            <person name="Subramanian E."/>
            <person name="Araus A.J."/>
            <person name="Petzold A."/>
            <person name="Susuki M."/>
            <person name="Suzuki K.-i.T."/>
            <person name="Hayashi T."/>
            <person name="Toyoda A."/>
            <person name="Oliveira C."/>
            <person name="Osipova E."/>
            <person name="Leigh N.D."/>
            <person name="Simon A."/>
            <person name="Yun M.H."/>
        </authorList>
    </citation>
    <scope>NUCLEOTIDE SEQUENCE</scope>
    <source>
        <strain evidence="2">20211129_DDA</strain>
        <tissue evidence="2">Liver</tissue>
    </source>
</reference>
<gene>
    <name evidence="2" type="ORF">NDU88_007988</name>
</gene>